<evidence type="ECO:0000256" key="1">
    <source>
        <dbReference type="ARBA" id="ARBA00005964"/>
    </source>
</evidence>
<dbReference type="InterPro" id="IPR027417">
    <property type="entry name" value="P-loop_NTPase"/>
</dbReference>
<evidence type="ECO:0000256" key="3">
    <source>
        <dbReference type="ARBA" id="ARBA00022801"/>
    </source>
</evidence>
<dbReference type="Pfam" id="PF00135">
    <property type="entry name" value="COesterase"/>
    <property type="match status" value="1"/>
</dbReference>
<proteinExistence type="inferred from homology"/>
<dbReference type="InterPro" id="IPR029058">
    <property type="entry name" value="AB_hydrolase_fold"/>
</dbReference>
<dbReference type="AlphaFoldDB" id="A0A8S9X5J6"/>
<organism evidence="7 8">
    <name type="scientific">Apolygus lucorum</name>
    <name type="common">Small green plant bug</name>
    <name type="synonym">Lygocoris lucorum</name>
    <dbReference type="NCBI Taxonomy" id="248454"/>
    <lineage>
        <taxon>Eukaryota</taxon>
        <taxon>Metazoa</taxon>
        <taxon>Ecdysozoa</taxon>
        <taxon>Arthropoda</taxon>
        <taxon>Hexapoda</taxon>
        <taxon>Insecta</taxon>
        <taxon>Pterygota</taxon>
        <taxon>Neoptera</taxon>
        <taxon>Paraneoptera</taxon>
        <taxon>Hemiptera</taxon>
        <taxon>Heteroptera</taxon>
        <taxon>Panheteroptera</taxon>
        <taxon>Cimicomorpha</taxon>
        <taxon>Miridae</taxon>
        <taxon>Mirini</taxon>
        <taxon>Apolygus</taxon>
    </lineage>
</organism>
<dbReference type="InterPro" id="IPR000863">
    <property type="entry name" value="Sulfotransferase_dom"/>
</dbReference>
<protein>
    <recommendedName>
        <fullName evidence="9">Carboxylesterase type B domain-containing protein</fullName>
    </recommendedName>
</protein>
<dbReference type="PANTHER" id="PTHR43142">
    <property type="entry name" value="CARBOXYLIC ESTER HYDROLASE"/>
    <property type="match status" value="1"/>
</dbReference>
<reference evidence="7" key="1">
    <citation type="journal article" date="2021" name="Mol. Ecol. Resour.">
        <title>Apolygus lucorum genome provides insights into omnivorousness and mesophyll feeding.</title>
        <authorList>
            <person name="Liu Y."/>
            <person name="Liu H."/>
            <person name="Wang H."/>
            <person name="Huang T."/>
            <person name="Liu B."/>
            <person name="Yang B."/>
            <person name="Yin L."/>
            <person name="Li B."/>
            <person name="Zhang Y."/>
            <person name="Zhang S."/>
            <person name="Jiang F."/>
            <person name="Zhang X."/>
            <person name="Ren Y."/>
            <person name="Wang B."/>
            <person name="Wang S."/>
            <person name="Lu Y."/>
            <person name="Wu K."/>
            <person name="Fan W."/>
            <person name="Wang G."/>
        </authorList>
    </citation>
    <scope>NUCLEOTIDE SEQUENCE</scope>
    <source>
        <strain evidence="7">12Hb</strain>
    </source>
</reference>
<dbReference type="InterPro" id="IPR002018">
    <property type="entry name" value="CarbesteraseB"/>
</dbReference>
<evidence type="ECO:0000256" key="4">
    <source>
        <dbReference type="ARBA" id="ARBA00023180"/>
    </source>
</evidence>
<evidence type="ECO:0000313" key="8">
    <source>
        <dbReference type="Proteomes" id="UP000466442"/>
    </source>
</evidence>
<evidence type="ECO:0000259" key="5">
    <source>
        <dbReference type="Pfam" id="PF00135"/>
    </source>
</evidence>
<dbReference type="Gene3D" id="3.40.50.300">
    <property type="entry name" value="P-loop containing nucleotide triphosphate hydrolases"/>
    <property type="match status" value="1"/>
</dbReference>
<evidence type="ECO:0000256" key="2">
    <source>
        <dbReference type="ARBA" id="ARBA00022487"/>
    </source>
</evidence>
<gene>
    <name evidence="7" type="ORF">GE061_001933</name>
</gene>
<comment type="caution">
    <text evidence="7">The sequence shown here is derived from an EMBL/GenBank/DDBJ whole genome shotgun (WGS) entry which is preliminary data.</text>
</comment>
<dbReference type="GO" id="GO:0008146">
    <property type="term" value="F:sulfotransferase activity"/>
    <property type="evidence" value="ECO:0007669"/>
    <property type="project" value="InterPro"/>
</dbReference>
<dbReference type="PROSITE" id="PS00122">
    <property type="entry name" value="CARBOXYLESTERASE_B_1"/>
    <property type="match status" value="1"/>
</dbReference>
<dbReference type="PROSITE" id="PS00941">
    <property type="entry name" value="CARBOXYLESTERASE_B_2"/>
    <property type="match status" value="1"/>
</dbReference>
<keyword evidence="2" id="KW-0719">Serine esterase</keyword>
<dbReference type="PANTHER" id="PTHR43142:SF1">
    <property type="entry name" value="CARBOXYLIC ESTER HYDROLASE"/>
    <property type="match status" value="1"/>
</dbReference>
<comment type="similarity">
    <text evidence="1">Belongs to the type-B carboxylesterase/lipase family.</text>
</comment>
<keyword evidence="8" id="KW-1185">Reference proteome</keyword>
<dbReference type="InterPro" id="IPR019826">
    <property type="entry name" value="Carboxylesterase_B_AS"/>
</dbReference>
<evidence type="ECO:0000313" key="7">
    <source>
        <dbReference type="EMBL" id="KAF6203601.1"/>
    </source>
</evidence>
<dbReference type="EMBL" id="WIXP02000010">
    <property type="protein sequence ID" value="KAF6203601.1"/>
    <property type="molecule type" value="Genomic_DNA"/>
</dbReference>
<accession>A0A8S9X5J6</accession>
<dbReference type="CDD" id="cd00312">
    <property type="entry name" value="Esterase_lipase"/>
    <property type="match status" value="1"/>
</dbReference>
<dbReference type="Pfam" id="PF00685">
    <property type="entry name" value="Sulfotransfer_1"/>
    <property type="match status" value="1"/>
</dbReference>
<dbReference type="InterPro" id="IPR019819">
    <property type="entry name" value="Carboxylesterase_B_CS"/>
</dbReference>
<dbReference type="SUPFAM" id="SSF52540">
    <property type="entry name" value="P-loop containing nucleoside triphosphate hydrolases"/>
    <property type="match status" value="1"/>
</dbReference>
<name>A0A8S9X5J6_APOLU</name>
<evidence type="ECO:0000259" key="6">
    <source>
        <dbReference type="Pfam" id="PF00685"/>
    </source>
</evidence>
<keyword evidence="3" id="KW-0378">Hydrolase</keyword>
<dbReference type="OrthoDB" id="6846267at2759"/>
<evidence type="ECO:0008006" key="9">
    <source>
        <dbReference type="Google" id="ProtNLM"/>
    </source>
</evidence>
<dbReference type="GO" id="GO:0052689">
    <property type="term" value="F:carboxylic ester hydrolase activity"/>
    <property type="evidence" value="ECO:0007669"/>
    <property type="project" value="UniProtKB-KW"/>
</dbReference>
<feature type="domain" description="Carboxylesterase type B" evidence="5">
    <location>
        <begin position="339"/>
        <end position="829"/>
    </location>
</feature>
<dbReference type="SUPFAM" id="SSF53474">
    <property type="entry name" value="alpha/beta-Hydrolases"/>
    <property type="match status" value="1"/>
</dbReference>
<sequence length="877" mass="99424">MFPHRITPVDEEINDSLVKDFHGERSGFCQVGKEKFVLPIAYQNHAEGYYTLPLRRDDIWVVTYPRSGTTICQELVWLVNNNLDYQTSRKVSLQDRFPFLEVNTLIHDEFAQELIDLNNDPAALDMIKGCKTPGPDILEGVASPRHIKTHLPFSLLPPALLDTCKVFYVARNPKDVVVSYYHHNRHVKLHDYRNDFNTYWNYFKNDLLVFSPFWGHVGEGWRRRNNPNLLFMYYEDMIKDMPSVIRKVADFLGKEISDVEVDKLANHLHIDNFRKNVPLLTNAPMNGFVNAKEEGFIRKGQIGELTGNFIHEEMWGRSGICLTGIAAVLLVAEGSSLQRPEVEVEQGVLRGKQMTSEDQQRSFSAFLGVPYGEAPVGPARFKEAKPAGPWLGVLDATDFGPDCLQYSHFFRNTQFEINGSEDCLYLNVYTPNLPGGESNEDLLDVIFYIHGGAFMFLSGKPFGPEYLMDKQVVLVTLNYRLGPLGFLSTEDSIVPGNNGLKDQLLALKWVRRNIDKFGGDPNRISLAGTSAGGASVHFHVLSPQSKGLFTHGIIMSGTVLNPWPMTENALEKTKRLSSELGCPTLNTAEMVDCLRTRPADQIVGKSKLFIPWVYNPFTPFGPVVETPNPTSFIQTEPLDTILSKEASDIPLLFSYAADEGLYPGGEIISNEKLLAELDSRWAELLPHLLDYNFTAPQNRQKEVAETIRSFYLGNKDVSNSRAEIIQMIGDRLFVVGIRESARLHAELYRSPSYAYVFQFKGLKRGFMNTNIFDGVSHCDDLAYIFKKEFPWGPIGSDEESKKVSRFMVDTWINFITDSMDTTNWPDLKQSLPGFGYLEISGSSRVSNLFKVDKTDAEDFWRSLRFQENMQKRIHSEL</sequence>
<keyword evidence="4" id="KW-0325">Glycoprotein</keyword>
<dbReference type="Proteomes" id="UP000466442">
    <property type="component" value="Unassembled WGS sequence"/>
</dbReference>
<dbReference type="Gene3D" id="3.40.50.1820">
    <property type="entry name" value="alpha/beta hydrolase"/>
    <property type="match status" value="1"/>
</dbReference>
<feature type="domain" description="Sulfotransferase" evidence="6">
    <location>
        <begin position="57"/>
        <end position="304"/>
    </location>
</feature>